<dbReference type="PANTHER" id="PTHR30612:SF0">
    <property type="entry name" value="CHLOROPLAST PROTEIN-TRANSPORTING ATPASE"/>
    <property type="match status" value="1"/>
</dbReference>
<dbReference type="GO" id="GO:0016020">
    <property type="term" value="C:membrane"/>
    <property type="evidence" value="ECO:0007669"/>
    <property type="project" value="InterPro"/>
</dbReference>
<evidence type="ECO:0000256" key="4">
    <source>
        <dbReference type="SAM" id="MobiDB-lite"/>
    </source>
</evidence>
<protein>
    <submittedName>
        <fullName evidence="8">Uncharacterized protein</fullName>
    </submittedName>
</protein>
<dbReference type="PROSITE" id="PS51192">
    <property type="entry name" value="HELICASE_ATP_BIND_1"/>
    <property type="match status" value="1"/>
</dbReference>
<dbReference type="STRING" id="282301.A0A267GFH0"/>
<dbReference type="InterPro" id="IPR014001">
    <property type="entry name" value="Helicase_ATP-bd"/>
</dbReference>
<dbReference type="CDD" id="cd22744">
    <property type="entry name" value="OTU"/>
    <property type="match status" value="1"/>
</dbReference>
<evidence type="ECO:0000313" key="9">
    <source>
        <dbReference type="Proteomes" id="UP000215902"/>
    </source>
</evidence>
<feature type="compositionally biased region" description="Acidic residues" evidence="4">
    <location>
        <begin position="694"/>
        <end position="723"/>
    </location>
</feature>
<dbReference type="PRINTS" id="PR00906">
    <property type="entry name" value="SECA"/>
</dbReference>
<feature type="domain" description="Helicase ATP-binding" evidence="5">
    <location>
        <begin position="526"/>
        <end position="664"/>
    </location>
</feature>
<evidence type="ECO:0000259" key="5">
    <source>
        <dbReference type="PROSITE" id="PS51192"/>
    </source>
</evidence>
<dbReference type="Pfam" id="PF00271">
    <property type="entry name" value="Helicase_C"/>
    <property type="match status" value="1"/>
</dbReference>
<feature type="region of interest" description="Disordered" evidence="4">
    <location>
        <begin position="1915"/>
        <end position="2007"/>
    </location>
</feature>
<reference evidence="8 9" key="1">
    <citation type="submission" date="2017-06" db="EMBL/GenBank/DDBJ databases">
        <title>A platform for efficient transgenesis in Macrostomum lignano, a flatworm model organism for stem cell research.</title>
        <authorList>
            <person name="Berezikov E."/>
        </authorList>
    </citation>
    <scope>NUCLEOTIDE SEQUENCE [LARGE SCALE GENOMIC DNA]</scope>
    <source>
        <strain evidence="8">DV1</strain>
        <tissue evidence="8">Whole organism</tissue>
    </source>
</reference>
<dbReference type="InterPro" id="IPR001650">
    <property type="entry name" value="Helicase_C-like"/>
</dbReference>
<keyword evidence="2" id="KW-0653">Protein transport</keyword>
<dbReference type="Gene3D" id="3.40.50.300">
    <property type="entry name" value="P-loop containing nucleotide triphosphate hydrolases"/>
    <property type="match status" value="2"/>
</dbReference>
<dbReference type="InterPro" id="IPR011115">
    <property type="entry name" value="SecA_DEAD"/>
</dbReference>
<dbReference type="Pfam" id="PF07517">
    <property type="entry name" value="SecA_DEAD"/>
    <property type="match status" value="1"/>
</dbReference>
<dbReference type="PANTHER" id="PTHR30612">
    <property type="entry name" value="SECA INNER MEMBRANE COMPONENT OF SEC PROTEIN SECRETION SYSTEM"/>
    <property type="match status" value="1"/>
</dbReference>
<evidence type="ECO:0000259" key="6">
    <source>
        <dbReference type="PROSITE" id="PS51194"/>
    </source>
</evidence>
<gene>
    <name evidence="8" type="ORF">BOX15_Mlig022697g1</name>
</gene>
<name>A0A267GFH0_9PLAT</name>
<keyword evidence="9" id="KW-1185">Reference proteome</keyword>
<dbReference type="GO" id="GO:0017038">
    <property type="term" value="P:protein import"/>
    <property type="evidence" value="ECO:0007669"/>
    <property type="project" value="InterPro"/>
</dbReference>
<dbReference type="SMART" id="SM00957">
    <property type="entry name" value="SecA_DEAD"/>
    <property type="match status" value="1"/>
</dbReference>
<dbReference type="OrthoDB" id="10067052at2759"/>
<feature type="compositionally biased region" description="Basic and acidic residues" evidence="4">
    <location>
        <begin position="1718"/>
        <end position="1743"/>
    </location>
</feature>
<sequence>MGNSQMAERDGVNCRPCGVPLPPTSDWSDLRQENFPFWGRCHVFQNGLYYRPVNESGNYLCPNCFEEPRRRQEEQQRRQEEEQRRRESERKRREEQQIMQEEEQRRRESERRKRQEQRRRQEEEQRRRESERKRREENELQIVSQSCSQIIESGRLTSIEELKKIPTEKDLPDLNQVLDSFKGFQHRLKEVLPLVSDVEMEGVLESMLDPNFESQFIKILSEDPVSEGKFNFCMLEIFYLVRSWIRSKKIRDIEGFKELVFKFFQPIVSVLQSSDQAVAVVLCLGDALFDDEATHELEQTLAFNCCWRFIEKLEDRVESYDCGVLLPEAVTSLGRLYQEKTGETTKIFCKIRDILSDHSWLPYGSVLIDAFLYETVDEESLSRSLDFIKCNRLNPLDWGILDGKKIKVLDLLEKCPKSSQLPECLEKTPWKVECTLEQILKDLVGVSLEDQDLFLRVINKVSDWRKTIENNESQMASELAAFRHEPCSPSIDTEGFLIRNLKHAMLVVHKCKGFWVRIAQMLCFCVMMLGKHHKCLLKVLTGEGKSCVIAMVAAIAARTGRKVDIITSSPLLAKRDAVSWKEFFREMGGLNSSHNVWVAEDEHKKKAVYNCDIVYGTVASFAADFLQSNFERKDVRGNRDFDMVIVDEVDSLLVDCGVQVTYLSHSNAGTGMRHLEPLLSLIWMQVTNAMTSEYEDEDADASAVEEVDQNSESESDADEDEDKESVNVEHLVDHLCDALKKKVPGVGEQVVDDQIEVPNYLREFAHHKIRLWIRQAILAITMKQGRQYAVENDAIVPIDFASTGVMEINKQWGDGLQQFLEMKHRLALSPLSLVTNFMSNVFLFKQYKSIFGLSGTLGLESEKLFISEVYGCDKFIEVPPNSPRKLLECEGILAGDEDEWKQLICQRIREEAIEKQRAVLVITEYVNTCNFLKEEIERTLNVPVTACSNSLNQVEMKELESEMSTGKVVVATNLAGRGADIAVSEEVAAVGGLHVLVTFLPSSLRVERQAFGRSARKGKPGSAQIIAMRTQTTKDCINLLKAKQLRDQMQSSKITEILEKDVPKVLAQQDAFKCYCDMLNDCLSSIEWLKISHKDNEEGILSSLHEMWAMWLTMKSDSDLLNLEQLRLDLKNLFNDGIQRLQKKESPMGNPYHLLQFGGNCLLQHDTEMALEFYESVIRMNGRDELVSGISGYMKAFCLIELQAENYLENAMKELKISLDKLKLFKSEVASVSVFVGNSGQARSGQSLPVKEEGENSGQESSVREDNSFSRFINARVNVIENWEKSIKKGMKSLQGIMDAGANAKVSTKSLLTIASSEGTDGEALRELSEMGLFWLFDIEKKPEFCWSALAVFCLGILQVVAGSLVIALSAGTMIQVGAGLISEGVSDCIEGISGMVTGEFSWEEWGISKAISIAVSLATAGIGKFVTSAAKGLKGTLALKNCFKDIAQKPAEQVCRKSLKESCKAAGKTIRKEIVSQGVTFGVNFASEKILDELQEKIASAAKPEIEKKLSRKFREPDLNGPIMSLLDYYENTEKLEPIRAAEETKNCVETVGCDIVADFLHQPGWEKHGFDFLQQLSHRLSDNERIGQQKKLAKGFSAFNWLLKAFDATACAVGVSRLSAEFCETLAARLQKICDEKSMTHETHQDQGENERPVRIGHELHVKIKLIKNLIESLSNKLFEEMCSSVRKRIVNHATQPLKSYVSENLRKNLMKKTRSIKERIAPAKTKPGHEHEHEAEAKKKESPHHKPGHEQERTPAAQHAEAVRSEKTEGGWIELKALAESRNINIIVHKVDEHGRPISEKKGIIFYPEKPGASNPAIHLEYSVPTDSALGHYRPRIDGKPVDIESSHNNCLFAAAAHALSHHSGIKVNHMQLREEAANRIERNPERFNAKVQEKAKKKTLDHMEKELWLIGGNLQEKRNKKKQKKQSQRRCKKKQKKQYQQRFKKKQKKQYQRRCKKEQKKNPKKPGHASEVLYKIGTSNEMKRQRKMTVKKPVSKTVKKPVSKTVQDHMPAFAAVRDANAGESPSEVSKFFANKQKFSSGRGGLLTSMIVREVDHKEFLTTGQSLGSNAIREMQKDAMKENKLCEAIKLTAIGSQNHWGNEEMKKFVSEKQTKIQPKNMGKEAVKETVDKHLKFIKYLKERIDEANFRSERSKETYKRQAEEAERWVKEGNYLRKPNEDPLVKQYLERCREKKAEKAEKKRE</sequence>
<evidence type="ECO:0000256" key="3">
    <source>
        <dbReference type="ARBA" id="ARBA00023010"/>
    </source>
</evidence>
<dbReference type="PROSITE" id="PS51194">
    <property type="entry name" value="HELICASE_CTER"/>
    <property type="match status" value="1"/>
</dbReference>
<feature type="region of interest" description="Disordered" evidence="4">
    <location>
        <begin position="1714"/>
        <end position="1771"/>
    </location>
</feature>
<feature type="domain" description="Helicase C-terminal" evidence="6">
    <location>
        <begin position="907"/>
        <end position="1066"/>
    </location>
</feature>
<dbReference type="Proteomes" id="UP000215902">
    <property type="component" value="Unassembled WGS sequence"/>
</dbReference>
<feature type="compositionally biased region" description="Basic residues" evidence="4">
    <location>
        <begin position="1922"/>
        <end position="1971"/>
    </location>
</feature>
<feature type="domain" description="SecA family profile" evidence="7">
    <location>
        <begin position="433"/>
        <end position="1061"/>
    </location>
</feature>
<dbReference type="InterPro" id="IPR000185">
    <property type="entry name" value="SecA"/>
</dbReference>
<evidence type="ECO:0000259" key="7">
    <source>
        <dbReference type="PROSITE" id="PS51196"/>
    </source>
</evidence>
<feature type="region of interest" description="Disordered" evidence="4">
    <location>
        <begin position="1241"/>
        <end position="1265"/>
    </location>
</feature>
<dbReference type="GO" id="GO:0006605">
    <property type="term" value="P:protein targeting"/>
    <property type="evidence" value="ECO:0007669"/>
    <property type="project" value="InterPro"/>
</dbReference>
<dbReference type="GO" id="GO:0005524">
    <property type="term" value="F:ATP binding"/>
    <property type="evidence" value="ECO:0007669"/>
    <property type="project" value="InterPro"/>
</dbReference>
<evidence type="ECO:0000313" key="8">
    <source>
        <dbReference type="EMBL" id="PAA84793.1"/>
    </source>
</evidence>
<feature type="compositionally biased region" description="Basic residues" evidence="4">
    <location>
        <begin position="1988"/>
        <end position="2006"/>
    </location>
</feature>
<dbReference type="SUPFAM" id="SSF81767">
    <property type="entry name" value="Pre-protein crosslinking domain of SecA"/>
    <property type="match status" value="1"/>
</dbReference>
<organism evidence="8 9">
    <name type="scientific">Macrostomum lignano</name>
    <dbReference type="NCBI Taxonomy" id="282301"/>
    <lineage>
        <taxon>Eukaryota</taxon>
        <taxon>Metazoa</taxon>
        <taxon>Spiralia</taxon>
        <taxon>Lophotrochozoa</taxon>
        <taxon>Platyhelminthes</taxon>
        <taxon>Rhabditophora</taxon>
        <taxon>Macrostomorpha</taxon>
        <taxon>Macrostomida</taxon>
        <taxon>Macrostomidae</taxon>
        <taxon>Macrostomum</taxon>
    </lineage>
</organism>
<dbReference type="SUPFAM" id="SSF52540">
    <property type="entry name" value="P-loop containing nucleoside triphosphate hydrolases"/>
    <property type="match status" value="1"/>
</dbReference>
<evidence type="ECO:0000256" key="1">
    <source>
        <dbReference type="ARBA" id="ARBA00022490"/>
    </source>
</evidence>
<dbReference type="Gene3D" id="3.90.1440.10">
    <property type="entry name" value="SecA, preprotein cross-linking domain"/>
    <property type="match status" value="1"/>
</dbReference>
<proteinExistence type="predicted"/>
<feature type="region of interest" description="Disordered" evidence="4">
    <location>
        <begin position="71"/>
        <end position="135"/>
    </location>
</feature>
<dbReference type="EMBL" id="NIVC01000362">
    <property type="protein sequence ID" value="PAA84793.1"/>
    <property type="molecule type" value="Genomic_DNA"/>
</dbReference>
<dbReference type="InterPro" id="IPR014018">
    <property type="entry name" value="SecA_motor_DEAD"/>
</dbReference>
<keyword evidence="2" id="KW-0813">Transport</keyword>
<feature type="region of interest" description="Disordered" evidence="4">
    <location>
        <begin position="694"/>
        <end position="726"/>
    </location>
</feature>
<dbReference type="Gene3D" id="3.90.70.80">
    <property type="match status" value="1"/>
</dbReference>
<comment type="caution">
    <text evidence="8">The sequence shown here is derived from an EMBL/GenBank/DDBJ whole genome shotgun (WGS) entry which is preliminary data.</text>
</comment>
<accession>A0A267GFH0</accession>
<evidence type="ECO:0000256" key="2">
    <source>
        <dbReference type="ARBA" id="ARBA00022927"/>
    </source>
</evidence>
<dbReference type="InterPro" id="IPR027417">
    <property type="entry name" value="P-loop_NTPase"/>
</dbReference>
<dbReference type="PROSITE" id="PS51196">
    <property type="entry name" value="SECA_MOTOR_DEAD"/>
    <property type="match status" value="1"/>
</dbReference>
<keyword evidence="3" id="KW-0811">Translocation</keyword>
<dbReference type="InterPro" id="IPR036670">
    <property type="entry name" value="SecA_X-link_sf"/>
</dbReference>
<dbReference type="GO" id="GO:0006886">
    <property type="term" value="P:intracellular protein transport"/>
    <property type="evidence" value="ECO:0007669"/>
    <property type="project" value="InterPro"/>
</dbReference>
<keyword evidence="1" id="KW-0963">Cytoplasm</keyword>